<accession>A0ABP0ZC12</accession>
<reference evidence="1 2" key="1">
    <citation type="submission" date="2024-03" db="EMBL/GenBank/DDBJ databases">
        <authorList>
            <person name="Gkanogiannis A."/>
            <person name="Becerra Lopez-Lavalle L."/>
        </authorList>
    </citation>
    <scope>NUCLEOTIDE SEQUENCE [LARGE SCALE GENOMIC DNA]</scope>
</reference>
<organism evidence="1 2">
    <name type="scientific">Citrullus colocynthis</name>
    <name type="common">colocynth</name>
    <dbReference type="NCBI Taxonomy" id="252529"/>
    <lineage>
        <taxon>Eukaryota</taxon>
        <taxon>Viridiplantae</taxon>
        <taxon>Streptophyta</taxon>
        <taxon>Embryophyta</taxon>
        <taxon>Tracheophyta</taxon>
        <taxon>Spermatophyta</taxon>
        <taxon>Magnoliopsida</taxon>
        <taxon>eudicotyledons</taxon>
        <taxon>Gunneridae</taxon>
        <taxon>Pentapetalae</taxon>
        <taxon>rosids</taxon>
        <taxon>fabids</taxon>
        <taxon>Cucurbitales</taxon>
        <taxon>Cucurbitaceae</taxon>
        <taxon>Benincaseae</taxon>
        <taxon>Citrullus</taxon>
    </lineage>
</organism>
<dbReference type="Gene3D" id="3.70.10.10">
    <property type="match status" value="1"/>
</dbReference>
<name>A0ABP0ZC12_9ROSI</name>
<proteinExistence type="predicted"/>
<sequence>MVNSNQLHDLVEAISVLTETFDDTFDLKFSQSRFSIMAATSPSSRCILALQLSPSFFDVYACNKLEYKLVYIQNFYHTKFNLQRNGFTELGFACFDSDQEPGYQARNDIRMLLDIDEDGYLDRNAVRIFANPEAGTYERNDLPFCASTDRMDDTFEFDCANFVSIESQEFINIITRFSNFDNVLVTLSSSQVKFSYGSTQIILTKETCFKINGRV</sequence>
<evidence type="ECO:0000313" key="1">
    <source>
        <dbReference type="EMBL" id="CAK9328866.1"/>
    </source>
</evidence>
<keyword evidence="2" id="KW-1185">Reference proteome</keyword>
<evidence type="ECO:0000313" key="2">
    <source>
        <dbReference type="Proteomes" id="UP001642487"/>
    </source>
</evidence>
<protein>
    <recommendedName>
        <fullName evidence="3">Proliferating cell nuclear antigen</fullName>
    </recommendedName>
</protein>
<dbReference type="Proteomes" id="UP001642487">
    <property type="component" value="Chromosome 9"/>
</dbReference>
<gene>
    <name evidence="1" type="ORF">CITCOLO1_LOCUS21300</name>
</gene>
<evidence type="ECO:0008006" key="3">
    <source>
        <dbReference type="Google" id="ProtNLM"/>
    </source>
</evidence>
<dbReference type="EMBL" id="OZ021743">
    <property type="protein sequence ID" value="CAK9328866.1"/>
    <property type="molecule type" value="Genomic_DNA"/>
</dbReference>